<protein>
    <submittedName>
        <fullName evidence="13">Uncharacterized protein</fullName>
    </submittedName>
</protein>
<comment type="pathway">
    <text evidence="2">Protein modification; protein glycosylation.</text>
</comment>
<dbReference type="UniPathway" id="UPA00378"/>
<evidence type="ECO:0000256" key="10">
    <source>
        <dbReference type="ARBA" id="ARBA00023180"/>
    </source>
</evidence>
<comment type="similarity">
    <text evidence="3">Belongs to the glycosyltransferase 7 family.</text>
</comment>
<reference evidence="13" key="1">
    <citation type="journal article" date="2020" name="Nature">
        <title>Giant virus diversity and host interactions through global metagenomics.</title>
        <authorList>
            <person name="Schulz F."/>
            <person name="Roux S."/>
            <person name="Paez-Espino D."/>
            <person name="Jungbluth S."/>
            <person name="Walsh D.A."/>
            <person name="Denef V.J."/>
            <person name="McMahon K.D."/>
            <person name="Konstantinidis K.T."/>
            <person name="Eloe-Fadrosh E.A."/>
            <person name="Kyrpides N.C."/>
            <person name="Woyke T."/>
        </authorList>
    </citation>
    <scope>NUCLEOTIDE SEQUENCE</scope>
    <source>
        <strain evidence="13">GVMAG-M-3300023184-190</strain>
    </source>
</reference>
<dbReference type="Gene3D" id="3.90.550.10">
    <property type="entry name" value="Spore Coat Polysaccharide Biosynthesis Protein SpsA, Chain A"/>
    <property type="match status" value="1"/>
</dbReference>
<dbReference type="GO" id="GO:0005975">
    <property type="term" value="P:carbohydrate metabolic process"/>
    <property type="evidence" value="ECO:0007669"/>
    <property type="project" value="InterPro"/>
</dbReference>
<feature type="domain" description="Galactosyltransferase N-terminal" evidence="12">
    <location>
        <begin position="14"/>
        <end position="104"/>
    </location>
</feature>
<evidence type="ECO:0000256" key="7">
    <source>
        <dbReference type="ARBA" id="ARBA00022968"/>
    </source>
</evidence>
<feature type="domain" description="Galactosyltransferase C-terminal" evidence="11">
    <location>
        <begin position="115"/>
        <end position="174"/>
    </location>
</feature>
<dbReference type="GO" id="GO:0008378">
    <property type="term" value="F:galactosyltransferase activity"/>
    <property type="evidence" value="ECO:0007669"/>
    <property type="project" value="TreeGrafter"/>
</dbReference>
<evidence type="ECO:0000256" key="6">
    <source>
        <dbReference type="ARBA" id="ARBA00022692"/>
    </source>
</evidence>
<organism evidence="13">
    <name type="scientific">viral metagenome</name>
    <dbReference type="NCBI Taxonomy" id="1070528"/>
    <lineage>
        <taxon>unclassified sequences</taxon>
        <taxon>metagenomes</taxon>
        <taxon>organismal metagenomes</taxon>
    </lineage>
</organism>
<dbReference type="PRINTS" id="PR02050">
    <property type="entry name" value="B14GALTRFASE"/>
</dbReference>
<evidence type="ECO:0000256" key="9">
    <source>
        <dbReference type="ARBA" id="ARBA00023136"/>
    </source>
</evidence>
<dbReference type="PANTHER" id="PTHR19300:SF57">
    <property type="entry name" value="BETA-1,4-N-ACETYLGALACTOSAMINYLTRANSFERASE"/>
    <property type="match status" value="1"/>
</dbReference>
<evidence type="ECO:0000313" key="13">
    <source>
        <dbReference type="EMBL" id="QHT87613.1"/>
    </source>
</evidence>
<dbReference type="Pfam" id="PF13733">
    <property type="entry name" value="Glyco_transf_7N"/>
    <property type="match status" value="1"/>
</dbReference>
<keyword evidence="8" id="KW-1133">Transmembrane helix</keyword>
<evidence type="ECO:0000259" key="11">
    <source>
        <dbReference type="Pfam" id="PF02709"/>
    </source>
</evidence>
<evidence type="ECO:0000256" key="5">
    <source>
        <dbReference type="ARBA" id="ARBA00022679"/>
    </source>
</evidence>
<evidence type="ECO:0000259" key="12">
    <source>
        <dbReference type="Pfam" id="PF13733"/>
    </source>
</evidence>
<dbReference type="PANTHER" id="PTHR19300">
    <property type="entry name" value="BETA-1,4-GALACTOSYLTRANSFERASE"/>
    <property type="match status" value="1"/>
</dbReference>
<evidence type="ECO:0000256" key="2">
    <source>
        <dbReference type="ARBA" id="ARBA00004922"/>
    </source>
</evidence>
<evidence type="ECO:0000256" key="3">
    <source>
        <dbReference type="ARBA" id="ARBA00005735"/>
    </source>
</evidence>
<evidence type="ECO:0000256" key="8">
    <source>
        <dbReference type="ARBA" id="ARBA00022989"/>
    </source>
</evidence>
<sequence length="277" mass="32259">MAEEIELPIIDHIPEPMNPIPKLIFIVPYRDREQHQQFFANHMRTILEDMKESDYKIYYIEQNDTRGFNRGAMKNIGFLMVKAVYPYDYKDITLVFNDVDTMPFTKNFLDYETTVNNVKHFYGYTFTLGGIVSIKGGDFEKVGGFPNFWAWGYEDNALQRRVLAANMVIDRSQFYPFMDKNIFQMKDGLSRTVNRSEFERYMSDTNEGFSNLRNIEYTINHETGFVNVTQFDTGIPEAPETNAIHLLSNGAYPFKTDAVVLSKGNNRRRANMSMVIL</sequence>
<dbReference type="SUPFAM" id="SSF53448">
    <property type="entry name" value="Nucleotide-diphospho-sugar transferases"/>
    <property type="match status" value="1"/>
</dbReference>
<dbReference type="InterPro" id="IPR027791">
    <property type="entry name" value="Galactosyl_T_C"/>
</dbReference>
<accession>A0A6C0I654</accession>
<dbReference type="Pfam" id="PF02709">
    <property type="entry name" value="Glyco_transf_7C"/>
    <property type="match status" value="1"/>
</dbReference>
<evidence type="ECO:0000256" key="1">
    <source>
        <dbReference type="ARBA" id="ARBA00004606"/>
    </source>
</evidence>
<dbReference type="EMBL" id="MN740094">
    <property type="protein sequence ID" value="QHT87613.1"/>
    <property type="molecule type" value="Genomic_DNA"/>
</dbReference>
<keyword evidence="6" id="KW-0812">Transmembrane</keyword>
<comment type="subcellular location">
    <subcellularLocation>
        <location evidence="1">Membrane</location>
        <topology evidence="1">Single-pass type II membrane protein</topology>
    </subcellularLocation>
</comment>
<keyword evidence="7" id="KW-0735">Signal-anchor</keyword>
<dbReference type="AlphaFoldDB" id="A0A6C0I654"/>
<dbReference type="InterPro" id="IPR027995">
    <property type="entry name" value="Galactosyl_T_N"/>
</dbReference>
<evidence type="ECO:0000256" key="4">
    <source>
        <dbReference type="ARBA" id="ARBA00022676"/>
    </source>
</evidence>
<dbReference type="InterPro" id="IPR029044">
    <property type="entry name" value="Nucleotide-diphossugar_trans"/>
</dbReference>
<proteinExistence type="inferred from homology"/>
<keyword evidence="9" id="KW-0472">Membrane</keyword>
<keyword evidence="10" id="KW-0325">Glycoprotein</keyword>
<dbReference type="InterPro" id="IPR003859">
    <property type="entry name" value="Galactosyl_T"/>
</dbReference>
<dbReference type="GO" id="GO:0016020">
    <property type="term" value="C:membrane"/>
    <property type="evidence" value="ECO:0007669"/>
    <property type="project" value="UniProtKB-SubCell"/>
</dbReference>
<keyword evidence="5" id="KW-0808">Transferase</keyword>
<name>A0A6C0I654_9ZZZZ</name>
<dbReference type="GO" id="GO:0005794">
    <property type="term" value="C:Golgi apparatus"/>
    <property type="evidence" value="ECO:0007669"/>
    <property type="project" value="TreeGrafter"/>
</dbReference>
<keyword evidence="4" id="KW-0328">Glycosyltransferase</keyword>